<dbReference type="RefSeq" id="WP_166247730.1">
    <property type="nucleotide sequence ID" value="NZ_CP049616.1"/>
</dbReference>
<evidence type="ECO:0000313" key="3">
    <source>
        <dbReference type="Proteomes" id="UP000502928"/>
    </source>
</evidence>
<keyword evidence="1" id="KW-0812">Transmembrane</keyword>
<feature type="transmembrane region" description="Helical" evidence="1">
    <location>
        <begin position="7"/>
        <end position="25"/>
    </location>
</feature>
<keyword evidence="3" id="KW-1185">Reference proteome</keyword>
<accession>A0A6G7J0A9</accession>
<name>A0A6G7J0A9_9FLAO</name>
<protein>
    <submittedName>
        <fullName evidence="2">Uncharacterized protein</fullName>
    </submittedName>
</protein>
<organism evidence="2 3">
    <name type="scientific">Flagellimonas oceani</name>
    <dbReference type="NCBI Taxonomy" id="2698672"/>
    <lineage>
        <taxon>Bacteria</taxon>
        <taxon>Pseudomonadati</taxon>
        <taxon>Bacteroidota</taxon>
        <taxon>Flavobacteriia</taxon>
        <taxon>Flavobacteriales</taxon>
        <taxon>Flavobacteriaceae</taxon>
        <taxon>Flagellimonas</taxon>
    </lineage>
</organism>
<reference evidence="2 3" key="1">
    <citation type="submission" date="2020-02" db="EMBL/GenBank/DDBJ databases">
        <title>Complete genome of Muricauda sp. 501str8.</title>
        <authorList>
            <person name="Dong B."/>
            <person name="Zhu S."/>
            <person name="Yang J."/>
            <person name="Chen J."/>
        </authorList>
    </citation>
    <scope>NUCLEOTIDE SEQUENCE [LARGE SCALE GENOMIC DNA]</scope>
    <source>
        <strain evidence="2 3">501str8</strain>
    </source>
</reference>
<keyword evidence="1" id="KW-1133">Transmembrane helix</keyword>
<keyword evidence="1" id="KW-0472">Membrane</keyword>
<dbReference type="AlphaFoldDB" id="A0A6G7J0A9"/>
<evidence type="ECO:0000313" key="2">
    <source>
        <dbReference type="EMBL" id="QII44069.1"/>
    </source>
</evidence>
<sequence length="235" mass="26317">MANTHKVSLFSYLIIIVVICGAYTVKYSANTLEYQQSKEKWFFKAISGYPMSITFEPLVLFENGDYVEVGMEPIESLNRTVSKSNRPKAWGKWELKGDRYYLTNHKGKTNDYGLGSGNWFPAFPYQTNLKLARSYKNTCSTDVGYGNTLTISKITFIDGEHFLEGENMGALSPNAAAWKKSGHTGTYHIEDHTITLNFSDGKQEKRSFAISAKGNPAVPNPKMIFIGGDAYLAEE</sequence>
<evidence type="ECO:0000256" key="1">
    <source>
        <dbReference type="SAM" id="Phobius"/>
    </source>
</evidence>
<proteinExistence type="predicted"/>
<dbReference type="Proteomes" id="UP000502928">
    <property type="component" value="Chromosome"/>
</dbReference>
<dbReference type="KEGG" id="mut:GVT53_05075"/>
<gene>
    <name evidence="2" type="ORF">GVT53_05075</name>
</gene>
<dbReference type="EMBL" id="CP049616">
    <property type="protein sequence ID" value="QII44069.1"/>
    <property type="molecule type" value="Genomic_DNA"/>
</dbReference>